<dbReference type="InterPro" id="IPR006762">
    <property type="entry name" value="Gtr1_RagA"/>
</dbReference>
<dbReference type="SUPFAM" id="SSF52540">
    <property type="entry name" value="P-loop containing nucleoside triphosphate hydrolases"/>
    <property type="match status" value="1"/>
</dbReference>
<name>X1FP29_9ZZZZ</name>
<dbReference type="InterPro" id="IPR027417">
    <property type="entry name" value="P-loop_NTPase"/>
</dbReference>
<dbReference type="GO" id="GO:0005525">
    <property type="term" value="F:GTP binding"/>
    <property type="evidence" value="ECO:0007669"/>
    <property type="project" value="UniProtKB-KW"/>
</dbReference>
<dbReference type="EMBL" id="BARU01005298">
    <property type="protein sequence ID" value="GAH34280.1"/>
    <property type="molecule type" value="Genomic_DNA"/>
</dbReference>
<dbReference type="Pfam" id="PF04670">
    <property type="entry name" value="Gtr1_RagA"/>
    <property type="match status" value="1"/>
</dbReference>
<organism evidence="3">
    <name type="scientific">marine sediment metagenome</name>
    <dbReference type="NCBI Taxonomy" id="412755"/>
    <lineage>
        <taxon>unclassified sequences</taxon>
        <taxon>metagenomes</taxon>
        <taxon>ecological metagenomes</taxon>
    </lineage>
</organism>
<evidence type="ECO:0000256" key="2">
    <source>
        <dbReference type="ARBA" id="ARBA00023134"/>
    </source>
</evidence>
<accession>X1FP29</accession>
<proteinExistence type="predicted"/>
<protein>
    <recommendedName>
        <fullName evidence="4">GTP-binding protein</fullName>
    </recommendedName>
</protein>
<keyword evidence="2" id="KW-0342">GTP-binding</keyword>
<comment type="caution">
    <text evidence="3">The sequence shown here is derived from an EMBL/GenBank/DDBJ whole genome shotgun (WGS) entry which is preliminary data.</text>
</comment>
<reference evidence="3" key="1">
    <citation type="journal article" date="2014" name="Front. Microbiol.">
        <title>High frequency of phylogenetically diverse reductive dehalogenase-homologous genes in deep subseafloor sedimentary metagenomes.</title>
        <authorList>
            <person name="Kawai M."/>
            <person name="Futagami T."/>
            <person name="Toyoda A."/>
            <person name="Takaki Y."/>
            <person name="Nishi S."/>
            <person name="Hori S."/>
            <person name="Arai W."/>
            <person name="Tsubouchi T."/>
            <person name="Morono Y."/>
            <person name="Uchiyama I."/>
            <person name="Ito T."/>
            <person name="Fujiyama A."/>
            <person name="Inagaki F."/>
            <person name="Takami H."/>
        </authorList>
    </citation>
    <scope>NUCLEOTIDE SEQUENCE</scope>
    <source>
        <strain evidence="3">Expedition CK06-06</strain>
    </source>
</reference>
<feature type="non-terminal residue" evidence="3">
    <location>
        <position position="1"/>
    </location>
</feature>
<dbReference type="Gene3D" id="3.40.50.300">
    <property type="entry name" value="P-loop containing nucleotide triphosphate hydrolases"/>
    <property type="match status" value="1"/>
</dbReference>
<sequence length="234" mass="28090">EVYLYNVDLLFFLIDVQDLKRREEGLKYFKRLIESLENIDDYPPIVLCFHKTDPDIKNDKRIRENIEFIIMSIQEFTQNYYIKIFETSIFDHWSLVSAFSYGISRLSPNREIFRKQLEWFANKTDSEAILLLNEKAIILSNFSRDDVSGKVFEISAPHFQTLYKTFKEFKILKKDFLVSSGISQTKKILFKKLNIEKFNLYLLLFISSEDFIERIDEYLDEFISRIEMLIQTYI</sequence>
<dbReference type="AlphaFoldDB" id="X1FP29"/>
<evidence type="ECO:0008006" key="4">
    <source>
        <dbReference type="Google" id="ProtNLM"/>
    </source>
</evidence>
<gene>
    <name evidence="3" type="ORF">S03H2_10279</name>
</gene>
<evidence type="ECO:0000256" key="1">
    <source>
        <dbReference type="ARBA" id="ARBA00022741"/>
    </source>
</evidence>
<evidence type="ECO:0000313" key="3">
    <source>
        <dbReference type="EMBL" id="GAH34280.1"/>
    </source>
</evidence>
<keyword evidence="1" id="KW-0547">Nucleotide-binding</keyword>